<dbReference type="PROSITE" id="PS01305">
    <property type="entry name" value="MOAA_NIFB_PQQE"/>
    <property type="match status" value="1"/>
</dbReference>
<dbReference type="InterPro" id="IPR007197">
    <property type="entry name" value="rSAM"/>
</dbReference>
<sequence length="369" mass="43207">MIRFCFVGKKKERIALFSLDLELTKSCNLNCKYCFESEKKQQYIDFEEVIARIDCAKDRAKALKQNVINIDFTGGEPLLAFNLIKSIVEYCNGTEDYKFQYGIVTNGTLFTDKIASFCGLHDVAINLSLDGNKSSHDKNRINKNGDGSYSVIMGNLKNFIDYPAPVVANMVITMENVKDFYEDFLHIYRLGFKRIRSVLDISHKWNSEELRVLEEQFLQCADYYYMQNKDGQKIYWNFAEDGIERILNPRKEYFCKNGIDSFLADVDGNLHNCSICEEDEFSIIGTVEEGINEEKIKQWRTYKRQLKEKCLDCKMQTFCAQCDCVFLNKKITGDYYCVPEHYCVLTHIQYSLCEKMIDKVRQYKNYRRC</sequence>
<dbReference type="Pfam" id="PF04055">
    <property type="entry name" value="Radical_SAM"/>
    <property type="match status" value="1"/>
</dbReference>
<gene>
    <name evidence="9" type="ORF">CG710_018470</name>
</gene>
<protein>
    <submittedName>
        <fullName evidence="9">Radical SAM protein</fullName>
    </submittedName>
</protein>
<dbReference type="GO" id="GO:0046872">
    <property type="term" value="F:metal ion binding"/>
    <property type="evidence" value="ECO:0007669"/>
    <property type="project" value="UniProtKB-KW"/>
</dbReference>
<evidence type="ECO:0000256" key="5">
    <source>
        <dbReference type="ARBA" id="ARBA00023004"/>
    </source>
</evidence>
<evidence type="ECO:0000313" key="10">
    <source>
        <dbReference type="Proteomes" id="UP000216411"/>
    </source>
</evidence>
<dbReference type="EMBL" id="NOKA02000068">
    <property type="protein sequence ID" value="RDY29310.1"/>
    <property type="molecule type" value="Genomic_DNA"/>
</dbReference>
<dbReference type="PANTHER" id="PTHR43273">
    <property type="entry name" value="ANAEROBIC SULFATASE-MATURATING ENZYME HOMOLOG ASLB-RELATED"/>
    <property type="match status" value="1"/>
</dbReference>
<evidence type="ECO:0000256" key="3">
    <source>
        <dbReference type="ARBA" id="ARBA00022691"/>
    </source>
</evidence>
<proteinExistence type="inferred from homology"/>
<evidence type="ECO:0000256" key="7">
    <source>
        <dbReference type="ARBA" id="ARBA00023601"/>
    </source>
</evidence>
<feature type="domain" description="Radical SAM core" evidence="8">
    <location>
        <begin position="13"/>
        <end position="230"/>
    </location>
</feature>
<keyword evidence="4" id="KW-0479">Metal-binding</keyword>
<accession>A0A371J957</accession>
<evidence type="ECO:0000256" key="1">
    <source>
        <dbReference type="ARBA" id="ARBA00001966"/>
    </source>
</evidence>
<dbReference type="InterPro" id="IPR000385">
    <property type="entry name" value="MoaA_NifB_PqqE_Fe-S-bd_CS"/>
</dbReference>
<dbReference type="GO" id="GO:0051539">
    <property type="term" value="F:4 iron, 4 sulfur cluster binding"/>
    <property type="evidence" value="ECO:0007669"/>
    <property type="project" value="UniProtKB-KW"/>
</dbReference>
<evidence type="ECO:0000256" key="4">
    <source>
        <dbReference type="ARBA" id="ARBA00022723"/>
    </source>
</evidence>
<dbReference type="InterPro" id="IPR013785">
    <property type="entry name" value="Aldolase_TIM"/>
</dbReference>
<dbReference type="Gene3D" id="3.20.20.70">
    <property type="entry name" value="Aldolase class I"/>
    <property type="match status" value="1"/>
</dbReference>
<dbReference type="PANTHER" id="PTHR43273:SF3">
    <property type="entry name" value="ANAEROBIC SULFATASE-MATURATING ENZYME HOMOLOG ASLB-RELATED"/>
    <property type="match status" value="1"/>
</dbReference>
<keyword evidence="3" id="KW-0949">S-adenosyl-L-methionine</keyword>
<reference evidence="9 10" key="1">
    <citation type="journal article" date="2017" name="Genome Announc.">
        <title>Draft Genome Sequence of a Sporulating and Motile Strain of Lachnotalea glycerini Isolated from Water in Quebec City, Canada.</title>
        <authorList>
            <person name="Maheux A.F."/>
            <person name="Boudreau D.K."/>
            <person name="Berube E."/>
            <person name="Boissinot M."/>
            <person name="Raymond F."/>
            <person name="Brodeur S."/>
            <person name="Corbeil J."/>
            <person name="Isabel S."/>
            <person name="Omar R.F."/>
            <person name="Bergeron M.G."/>
        </authorList>
    </citation>
    <scope>NUCLEOTIDE SEQUENCE [LARGE SCALE GENOMIC DNA]</scope>
    <source>
        <strain evidence="9 10">CCRI-19302</strain>
    </source>
</reference>
<keyword evidence="10" id="KW-1185">Reference proteome</keyword>
<dbReference type="InterPro" id="IPR058240">
    <property type="entry name" value="rSAM_sf"/>
</dbReference>
<evidence type="ECO:0000256" key="2">
    <source>
        <dbReference type="ARBA" id="ARBA00022485"/>
    </source>
</evidence>
<name>A0A371J957_9FIRM</name>
<dbReference type="SFLD" id="SFLDG01386">
    <property type="entry name" value="main_SPASM_domain-containing"/>
    <property type="match status" value="1"/>
</dbReference>
<keyword evidence="6" id="KW-0411">Iron-sulfur</keyword>
<dbReference type="InterPro" id="IPR023867">
    <property type="entry name" value="Sulphatase_maturase_rSAM"/>
</dbReference>
<dbReference type="OrthoDB" id="1994517at2"/>
<evidence type="ECO:0000259" key="8">
    <source>
        <dbReference type="PROSITE" id="PS51918"/>
    </source>
</evidence>
<dbReference type="GO" id="GO:0016491">
    <property type="term" value="F:oxidoreductase activity"/>
    <property type="evidence" value="ECO:0007669"/>
    <property type="project" value="InterPro"/>
</dbReference>
<dbReference type="PROSITE" id="PS51918">
    <property type="entry name" value="RADICAL_SAM"/>
    <property type="match status" value="1"/>
</dbReference>
<keyword evidence="5" id="KW-0408">Iron</keyword>
<comment type="caution">
    <text evidence="9">The sequence shown here is derived from an EMBL/GenBank/DDBJ whole genome shotgun (WGS) entry which is preliminary data.</text>
</comment>
<dbReference type="SFLD" id="SFLDS00029">
    <property type="entry name" value="Radical_SAM"/>
    <property type="match status" value="1"/>
</dbReference>
<dbReference type="AlphaFoldDB" id="A0A371J957"/>
<dbReference type="SFLD" id="SFLDG01067">
    <property type="entry name" value="SPASM/twitch_domain_containing"/>
    <property type="match status" value="1"/>
</dbReference>
<dbReference type="SFLD" id="SFLDG01384">
    <property type="entry name" value="thioether_bond_formation_requi"/>
    <property type="match status" value="1"/>
</dbReference>
<keyword evidence="2" id="KW-0004">4Fe-4S</keyword>
<evidence type="ECO:0000256" key="6">
    <source>
        <dbReference type="ARBA" id="ARBA00023014"/>
    </source>
</evidence>
<evidence type="ECO:0000313" key="9">
    <source>
        <dbReference type="EMBL" id="RDY29310.1"/>
    </source>
</evidence>
<comment type="similarity">
    <text evidence="7">Belongs to the radical SAM superfamily. Anaerobic sulfatase-maturating enzyme family.</text>
</comment>
<comment type="cofactor">
    <cofactor evidence="1">
        <name>[4Fe-4S] cluster</name>
        <dbReference type="ChEBI" id="CHEBI:49883"/>
    </cofactor>
</comment>
<dbReference type="SUPFAM" id="SSF102114">
    <property type="entry name" value="Radical SAM enzymes"/>
    <property type="match status" value="1"/>
</dbReference>
<dbReference type="CDD" id="cd01335">
    <property type="entry name" value="Radical_SAM"/>
    <property type="match status" value="1"/>
</dbReference>
<organism evidence="9 10">
    <name type="scientific">Lachnotalea glycerini</name>
    <dbReference type="NCBI Taxonomy" id="1763509"/>
    <lineage>
        <taxon>Bacteria</taxon>
        <taxon>Bacillati</taxon>
        <taxon>Bacillota</taxon>
        <taxon>Clostridia</taxon>
        <taxon>Lachnospirales</taxon>
        <taxon>Lachnospiraceae</taxon>
        <taxon>Lachnotalea</taxon>
    </lineage>
</organism>
<dbReference type="Proteomes" id="UP000216411">
    <property type="component" value="Unassembled WGS sequence"/>
</dbReference>